<proteinExistence type="predicted"/>
<sequence length="77" mass="9097">MRPLRAFGLAKNPFNVVIRRIEAIDDPAKKVMMRNRCCLYYRIEGGQYCYNCPRLKEAERAERRTEYRKQAAASDSH</sequence>
<dbReference type="Pfam" id="PF11575">
    <property type="entry name" value="FhuF_C"/>
    <property type="match status" value="1"/>
</dbReference>
<evidence type="ECO:0000259" key="1">
    <source>
        <dbReference type="Pfam" id="PF11575"/>
    </source>
</evidence>
<accession>A0A2Z2KRU2</accession>
<feature type="domain" description="Ferric siderophore reductase C-terminal" evidence="1">
    <location>
        <begin position="34"/>
        <end position="54"/>
    </location>
</feature>
<protein>
    <recommendedName>
        <fullName evidence="1">Ferric siderophore reductase C-terminal domain-containing protein</fullName>
    </recommendedName>
</protein>
<organism evidence="2 3">
    <name type="scientific">Paenibacillus donghaensis</name>
    <dbReference type="NCBI Taxonomy" id="414771"/>
    <lineage>
        <taxon>Bacteria</taxon>
        <taxon>Bacillati</taxon>
        <taxon>Bacillota</taxon>
        <taxon>Bacilli</taxon>
        <taxon>Bacillales</taxon>
        <taxon>Paenibacillaceae</taxon>
        <taxon>Paenibacillus</taxon>
    </lineage>
</organism>
<dbReference type="RefSeq" id="WP_087915755.1">
    <property type="nucleotide sequence ID" value="NZ_CP021780.1"/>
</dbReference>
<dbReference type="AlphaFoldDB" id="A0A2Z2KRU2"/>
<dbReference type="GO" id="GO:0051537">
    <property type="term" value="F:2 iron, 2 sulfur cluster binding"/>
    <property type="evidence" value="ECO:0007669"/>
    <property type="project" value="InterPro"/>
</dbReference>
<gene>
    <name evidence="2" type="ORF">B9T62_13805</name>
</gene>
<evidence type="ECO:0000313" key="2">
    <source>
        <dbReference type="EMBL" id="ASA21748.1"/>
    </source>
</evidence>
<dbReference type="InterPro" id="IPR024726">
    <property type="entry name" value="FhuF_C"/>
</dbReference>
<keyword evidence="3" id="KW-1185">Reference proteome</keyword>
<evidence type="ECO:0000313" key="3">
    <source>
        <dbReference type="Proteomes" id="UP000249890"/>
    </source>
</evidence>
<dbReference type="EMBL" id="CP021780">
    <property type="protein sequence ID" value="ASA21748.1"/>
    <property type="molecule type" value="Genomic_DNA"/>
</dbReference>
<dbReference type="OrthoDB" id="2819999at2"/>
<reference evidence="2 3" key="1">
    <citation type="submission" date="2017-06" db="EMBL/GenBank/DDBJ databases">
        <title>Complete genome sequence of Paenibacillus donghaensis KCTC 13049T isolated from East Sea sediment, South Korea.</title>
        <authorList>
            <person name="Jung B.K."/>
            <person name="Hong S.-J."/>
            <person name="Shin J.-H."/>
        </authorList>
    </citation>
    <scope>NUCLEOTIDE SEQUENCE [LARGE SCALE GENOMIC DNA]</scope>
    <source>
        <strain evidence="2 3">KCTC 13049</strain>
    </source>
</reference>
<dbReference type="KEGG" id="pdh:B9T62_13805"/>
<name>A0A2Z2KRU2_9BACL</name>
<dbReference type="Proteomes" id="UP000249890">
    <property type="component" value="Chromosome"/>
</dbReference>